<dbReference type="InterPro" id="IPR029063">
    <property type="entry name" value="SAM-dependent_MTases_sf"/>
</dbReference>
<evidence type="ECO:0000256" key="2">
    <source>
        <dbReference type="ARBA" id="ARBA00022679"/>
    </source>
</evidence>
<feature type="binding site" evidence="5">
    <location>
        <position position="153"/>
    </location>
    <ligand>
        <name>S-adenosyl-L-methionine</name>
        <dbReference type="ChEBI" id="CHEBI:59789"/>
    </ligand>
</feature>
<proteinExistence type="inferred from homology"/>
<evidence type="ECO:0000313" key="9">
    <source>
        <dbReference type="Proteomes" id="UP000473278"/>
    </source>
</evidence>
<evidence type="ECO:0000259" key="7">
    <source>
        <dbReference type="Pfam" id="PF17827"/>
    </source>
</evidence>
<dbReference type="PROSITE" id="PS00092">
    <property type="entry name" value="N6_MTASE"/>
    <property type="match status" value="1"/>
</dbReference>
<feature type="domain" description="Methyltransferase small" evidence="6">
    <location>
        <begin position="115"/>
        <end position="207"/>
    </location>
</feature>
<dbReference type="HAMAP" id="MF_02126">
    <property type="entry name" value="RF_methyltr_PrmC"/>
    <property type="match status" value="1"/>
</dbReference>
<evidence type="ECO:0000256" key="4">
    <source>
        <dbReference type="ARBA" id="ARBA00048391"/>
    </source>
</evidence>
<gene>
    <name evidence="5 8" type="primary">prmC</name>
    <name evidence="8" type="ORF">G3570_15775</name>
</gene>
<dbReference type="Gene3D" id="1.10.8.10">
    <property type="entry name" value="DNA helicase RuvA subunit, C-terminal domain"/>
    <property type="match status" value="1"/>
</dbReference>
<comment type="caution">
    <text evidence="8">The sequence shown here is derived from an EMBL/GenBank/DDBJ whole genome shotgun (WGS) entry which is preliminary data.</text>
</comment>
<organism evidence="8 9">
    <name type="scientific">Halalkalibaculum roseum</name>
    <dbReference type="NCBI Taxonomy" id="2709311"/>
    <lineage>
        <taxon>Bacteria</taxon>
        <taxon>Pseudomonadati</taxon>
        <taxon>Balneolota</taxon>
        <taxon>Balneolia</taxon>
        <taxon>Balneolales</taxon>
        <taxon>Balneolaceae</taxon>
        <taxon>Halalkalibaculum</taxon>
    </lineage>
</organism>
<dbReference type="PANTHER" id="PTHR18895:SF74">
    <property type="entry name" value="MTRF1L RELEASE FACTOR GLUTAMINE METHYLTRANSFERASE"/>
    <property type="match status" value="1"/>
</dbReference>
<feature type="binding site" evidence="5">
    <location>
        <begin position="130"/>
        <end position="134"/>
    </location>
    <ligand>
        <name>S-adenosyl-L-methionine</name>
        <dbReference type="ChEBI" id="CHEBI:59789"/>
    </ligand>
</feature>
<dbReference type="PANTHER" id="PTHR18895">
    <property type="entry name" value="HEMK METHYLTRANSFERASE"/>
    <property type="match status" value="1"/>
</dbReference>
<dbReference type="InterPro" id="IPR004556">
    <property type="entry name" value="HemK-like"/>
</dbReference>
<evidence type="ECO:0000256" key="1">
    <source>
        <dbReference type="ARBA" id="ARBA00022603"/>
    </source>
</evidence>
<comment type="catalytic activity">
    <reaction evidence="4 5">
        <text>L-glutaminyl-[peptide chain release factor] + S-adenosyl-L-methionine = N(5)-methyl-L-glutaminyl-[peptide chain release factor] + S-adenosyl-L-homocysteine + H(+)</text>
        <dbReference type="Rhea" id="RHEA:42896"/>
        <dbReference type="Rhea" id="RHEA-COMP:10271"/>
        <dbReference type="Rhea" id="RHEA-COMP:10272"/>
        <dbReference type="ChEBI" id="CHEBI:15378"/>
        <dbReference type="ChEBI" id="CHEBI:30011"/>
        <dbReference type="ChEBI" id="CHEBI:57856"/>
        <dbReference type="ChEBI" id="CHEBI:59789"/>
        <dbReference type="ChEBI" id="CHEBI:61891"/>
        <dbReference type="EC" id="2.1.1.297"/>
    </reaction>
</comment>
<feature type="binding site" evidence="5">
    <location>
        <position position="198"/>
    </location>
    <ligand>
        <name>S-adenosyl-L-methionine</name>
        <dbReference type="ChEBI" id="CHEBI:59789"/>
    </ligand>
</feature>
<evidence type="ECO:0000256" key="3">
    <source>
        <dbReference type="ARBA" id="ARBA00022691"/>
    </source>
</evidence>
<feature type="domain" description="Release factor glutamine methyltransferase N-terminal" evidence="7">
    <location>
        <begin position="13"/>
        <end position="82"/>
    </location>
</feature>
<keyword evidence="1 5" id="KW-0489">Methyltransferase</keyword>
<keyword evidence="2 5" id="KW-0808">Transferase</keyword>
<keyword evidence="3 5" id="KW-0949">S-adenosyl-L-methionine</keyword>
<dbReference type="CDD" id="cd02440">
    <property type="entry name" value="AdoMet_MTases"/>
    <property type="match status" value="1"/>
</dbReference>
<dbReference type="Pfam" id="PF05175">
    <property type="entry name" value="MTS"/>
    <property type="match status" value="1"/>
</dbReference>
<dbReference type="AlphaFoldDB" id="A0A6M1T5Q4"/>
<dbReference type="InterPro" id="IPR040758">
    <property type="entry name" value="PrmC_N"/>
</dbReference>
<dbReference type="InterPro" id="IPR002052">
    <property type="entry name" value="DNA_methylase_N6_adenine_CS"/>
</dbReference>
<sequence>MSTKLKDWTVLSMLEWGTEYFKERGIPDPRLSIEWLLAETLQVKRLDLYLKFDRPLSQTELDNIRPLVKRRAKHEPLQYILGYTEFMNAHITVSPEVLIPRIETEQLVEILLDDHPSDEGSEEKKVIDIGTGSGCIPIALKMERPDWQVDALDISKEAIRIARENAENNEVDVNFISGNILQWKELPLEGSYDIIISNPPYVLPEEKEELEEQVVRHEPSLALFCDNLEKMYGSVIRFSEKYLQDQGMLYLEVHEKYGEQIQQLFDDTRWETSLLKDYDKKPRFIIAKLA</sequence>
<name>A0A6M1T5Q4_9BACT</name>
<dbReference type="GO" id="GO:0003676">
    <property type="term" value="F:nucleic acid binding"/>
    <property type="evidence" value="ECO:0007669"/>
    <property type="project" value="InterPro"/>
</dbReference>
<evidence type="ECO:0000313" key="8">
    <source>
        <dbReference type="EMBL" id="NGP78107.1"/>
    </source>
</evidence>
<dbReference type="InterPro" id="IPR007848">
    <property type="entry name" value="Small_mtfrase_dom"/>
</dbReference>
<dbReference type="GO" id="GO:0102559">
    <property type="term" value="F:peptide chain release factor N(5)-glutamine methyltransferase activity"/>
    <property type="evidence" value="ECO:0007669"/>
    <property type="project" value="UniProtKB-EC"/>
</dbReference>
<dbReference type="NCBIfam" id="TIGR00536">
    <property type="entry name" value="hemK_fam"/>
    <property type="match status" value="1"/>
</dbReference>
<comment type="similarity">
    <text evidence="5">Belongs to the protein N5-glutamine methyltransferase family. PrmC subfamily.</text>
</comment>
<accession>A0A6M1T5Q4</accession>
<evidence type="ECO:0000259" key="6">
    <source>
        <dbReference type="Pfam" id="PF05175"/>
    </source>
</evidence>
<comment type="function">
    <text evidence="5">Methylates the class 1 translation termination release factors RF1/PrfA and RF2/PrfB on the glutamine residue of the universally conserved GGQ motif.</text>
</comment>
<protein>
    <recommendedName>
        <fullName evidence="5">Release factor glutamine methyltransferase</fullName>
        <shortName evidence="5">RF MTase</shortName>
        <ecNumber evidence="5">2.1.1.297</ecNumber>
    </recommendedName>
    <alternativeName>
        <fullName evidence="5">N5-glutamine methyltransferase PrmC</fullName>
    </alternativeName>
    <alternativeName>
        <fullName evidence="5">Protein-(glutamine-N5) MTase PrmC</fullName>
    </alternativeName>
    <alternativeName>
        <fullName evidence="5">Protein-glutamine N-methyltransferase PrmC</fullName>
    </alternativeName>
</protein>
<dbReference type="RefSeq" id="WP_165143841.1">
    <property type="nucleotide sequence ID" value="NZ_JAALLT010000006.1"/>
</dbReference>
<reference evidence="8 9" key="1">
    <citation type="submission" date="2020-02" db="EMBL/GenBank/DDBJ databases">
        <title>Balneolaceae bacterium YR4-1, complete genome.</title>
        <authorList>
            <person name="Li Y."/>
            <person name="Wu S."/>
        </authorList>
    </citation>
    <scope>NUCLEOTIDE SEQUENCE [LARGE SCALE GENOMIC DNA]</scope>
    <source>
        <strain evidence="8 9">YR4-1</strain>
    </source>
</reference>
<keyword evidence="9" id="KW-1185">Reference proteome</keyword>
<dbReference type="Pfam" id="PF17827">
    <property type="entry name" value="PrmC_N"/>
    <property type="match status" value="1"/>
</dbReference>
<dbReference type="InterPro" id="IPR019874">
    <property type="entry name" value="RF_methyltr_PrmC"/>
</dbReference>
<dbReference type="EC" id="2.1.1.297" evidence="5"/>
<evidence type="ECO:0000256" key="5">
    <source>
        <dbReference type="HAMAP-Rule" id="MF_02126"/>
    </source>
</evidence>
<dbReference type="EMBL" id="JAALLT010000006">
    <property type="protein sequence ID" value="NGP78107.1"/>
    <property type="molecule type" value="Genomic_DNA"/>
</dbReference>
<dbReference type="InterPro" id="IPR050320">
    <property type="entry name" value="N5-glutamine_MTase"/>
</dbReference>
<dbReference type="SUPFAM" id="SSF53335">
    <property type="entry name" value="S-adenosyl-L-methionine-dependent methyltransferases"/>
    <property type="match status" value="1"/>
</dbReference>
<dbReference type="Gene3D" id="3.40.50.150">
    <property type="entry name" value="Vaccinia Virus protein VP39"/>
    <property type="match status" value="1"/>
</dbReference>
<comment type="caution">
    <text evidence="5">Lacks conserved residue(s) required for the propagation of feature annotation.</text>
</comment>
<dbReference type="NCBIfam" id="TIGR03534">
    <property type="entry name" value="RF_mod_PrmC"/>
    <property type="match status" value="1"/>
</dbReference>
<dbReference type="Proteomes" id="UP000473278">
    <property type="component" value="Unassembled WGS sequence"/>
</dbReference>
<feature type="binding site" evidence="5">
    <location>
        <begin position="198"/>
        <end position="201"/>
    </location>
    <ligand>
        <name>substrate</name>
    </ligand>
</feature>
<dbReference type="GO" id="GO:0032259">
    <property type="term" value="P:methylation"/>
    <property type="evidence" value="ECO:0007669"/>
    <property type="project" value="UniProtKB-KW"/>
</dbReference>